<dbReference type="InterPro" id="IPR021457">
    <property type="entry name" value="DUF3108"/>
</dbReference>
<dbReference type="OrthoDB" id="8526020at2"/>
<dbReference type="AlphaFoldDB" id="A0A418WXJ4"/>
<comment type="caution">
    <text evidence="2">The sequence shown here is derived from an EMBL/GenBank/DDBJ whole genome shotgun (WGS) entry which is preliminary data.</text>
</comment>
<protein>
    <submittedName>
        <fullName evidence="2">DUF3108 domain-containing protein</fullName>
    </submittedName>
</protein>
<name>A0A418WXJ4_9BURK</name>
<dbReference type="RefSeq" id="WP_119736226.1">
    <property type="nucleotide sequence ID" value="NZ_QYUN01000002.1"/>
</dbReference>
<keyword evidence="3" id="KW-1185">Reference proteome</keyword>
<evidence type="ECO:0000256" key="1">
    <source>
        <dbReference type="SAM" id="SignalP"/>
    </source>
</evidence>
<dbReference type="Proteomes" id="UP000285190">
    <property type="component" value="Unassembled WGS sequence"/>
</dbReference>
<reference evidence="2 3" key="1">
    <citation type="submission" date="2018-09" db="EMBL/GenBank/DDBJ databases">
        <authorList>
            <person name="Zhu H."/>
        </authorList>
    </citation>
    <scope>NUCLEOTIDE SEQUENCE [LARGE SCALE GENOMIC DNA]</scope>
    <source>
        <strain evidence="2 3">K2R10-39</strain>
    </source>
</reference>
<evidence type="ECO:0000313" key="2">
    <source>
        <dbReference type="EMBL" id="RJG04944.1"/>
    </source>
</evidence>
<sequence length="253" mass="28284">MRDFLVRAVASITLAVGMLSVPAWAQDVPAKKLKINLPPSADLAYAIKARQKGLTLEGNATVRWSASGNRFAVVSETRAMMLGKILETRSEGVIDEYGLAPSSFTQKRFRKAATTSSFDRASKAIRFSASEQTYRITGGEQDRSSVVWQLISMARAMPAKFKPGTQWHFFVVGDRDGDPWTFKVISQEKLETPNGTVNAVHISRAPPDDSSDQKLDIWLAPSMEWYPVRLRFSEEKDDFVEQTLTHINKKASR</sequence>
<organism evidence="2 3">
    <name type="scientific">Noviherbaspirillum cavernae</name>
    <dbReference type="NCBI Taxonomy" id="2320862"/>
    <lineage>
        <taxon>Bacteria</taxon>
        <taxon>Pseudomonadati</taxon>
        <taxon>Pseudomonadota</taxon>
        <taxon>Betaproteobacteria</taxon>
        <taxon>Burkholderiales</taxon>
        <taxon>Oxalobacteraceae</taxon>
        <taxon>Noviherbaspirillum</taxon>
    </lineage>
</organism>
<keyword evidence="1" id="KW-0732">Signal</keyword>
<feature type="signal peptide" evidence="1">
    <location>
        <begin position="1"/>
        <end position="25"/>
    </location>
</feature>
<evidence type="ECO:0000313" key="3">
    <source>
        <dbReference type="Proteomes" id="UP000285190"/>
    </source>
</evidence>
<proteinExistence type="predicted"/>
<gene>
    <name evidence="2" type="ORF">D3870_01970</name>
</gene>
<feature type="chain" id="PRO_5019517470" evidence="1">
    <location>
        <begin position="26"/>
        <end position="253"/>
    </location>
</feature>
<accession>A0A418WXJ4</accession>
<dbReference type="Pfam" id="PF11306">
    <property type="entry name" value="DUF3108"/>
    <property type="match status" value="1"/>
</dbReference>
<dbReference type="EMBL" id="QYUN01000002">
    <property type="protein sequence ID" value="RJG04944.1"/>
    <property type="molecule type" value="Genomic_DNA"/>
</dbReference>